<protein>
    <submittedName>
        <fullName evidence="2">Exonuclease domain-containing protein</fullName>
    </submittedName>
</protein>
<accession>A0ABZ2CNK5</accession>
<evidence type="ECO:0000313" key="2">
    <source>
        <dbReference type="EMBL" id="WVX83946.1"/>
    </source>
</evidence>
<keyword evidence="2" id="KW-0269">Exonuclease</keyword>
<proteinExistence type="predicted"/>
<dbReference type="Gene3D" id="3.30.420.10">
    <property type="entry name" value="Ribonuclease H-like superfamily/Ribonuclease H"/>
    <property type="match status" value="1"/>
</dbReference>
<dbReference type="CDD" id="cd06130">
    <property type="entry name" value="DNA_pol_III_epsilon_like"/>
    <property type="match status" value="1"/>
</dbReference>
<dbReference type="CDD" id="cd17748">
    <property type="entry name" value="BRCT_DNA_ligase_like"/>
    <property type="match status" value="1"/>
</dbReference>
<dbReference type="RefSeq" id="WP_338452818.1">
    <property type="nucleotide sequence ID" value="NZ_CP137640.1"/>
</dbReference>
<dbReference type="InterPro" id="IPR001357">
    <property type="entry name" value="BRCT_dom"/>
</dbReference>
<feature type="domain" description="BRCT" evidence="1">
    <location>
        <begin position="221"/>
        <end position="312"/>
    </location>
</feature>
<name>A0ABZ2CNK5_9BACI</name>
<dbReference type="InterPro" id="IPR036420">
    <property type="entry name" value="BRCT_dom_sf"/>
</dbReference>
<dbReference type="PANTHER" id="PTHR30231:SF42">
    <property type="entry name" value="EXONUCLEASE"/>
    <property type="match status" value="1"/>
</dbReference>
<dbReference type="SUPFAM" id="SSF52113">
    <property type="entry name" value="BRCT domain"/>
    <property type="match status" value="1"/>
</dbReference>
<dbReference type="InterPro" id="IPR036397">
    <property type="entry name" value="RNaseH_sf"/>
</dbReference>
<keyword evidence="3" id="KW-1185">Reference proteome</keyword>
<keyword evidence="2" id="KW-0378">Hydrolase</keyword>
<gene>
    <name evidence="2" type="ORF">R4Z09_13725</name>
</gene>
<dbReference type="Pfam" id="PF00533">
    <property type="entry name" value="BRCT"/>
    <property type="match status" value="1"/>
</dbReference>
<dbReference type="SMART" id="SM00479">
    <property type="entry name" value="EXOIII"/>
    <property type="match status" value="1"/>
</dbReference>
<dbReference type="InterPro" id="IPR012337">
    <property type="entry name" value="RNaseH-like_sf"/>
</dbReference>
<keyword evidence="2" id="KW-0540">Nuclease</keyword>
<reference evidence="2 3" key="1">
    <citation type="submission" date="2023-10" db="EMBL/GenBank/DDBJ databases">
        <title>Niallia locisalis sp.nov. isolated from a salt pond sample.</title>
        <authorList>
            <person name="Li X.-J."/>
            <person name="Dong L."/>
        </authorList>
    </citation>
    <scope>NUCLEOTIDE SEQUENCE [LARGE SCALE GENOMIC DNA]</scope>
    <source>
        <strain evidence="2 3">DSM 29761</strain>
    </source>
</reference>
<dbReference type="Pfam" id="PF00929">
    <property type="entry name" value="RNase_T"/>
    <property type="match status" value="1"/>
</dbReference>
<dbReference type="PROSITE" id="PS50172">
    <property type="entry name" value="BRCT"/>
    <property type="match status" value="1"/>
</dbReference>
<evidence type="ECO:0000313" key="3">
    <source>
        <dbReference type="Proteomes" id="UP001357223"/>
    </source>
</evidence>
<dbReference type="EMBL" id="CP137640">
    <property type="protein sequence ID" value="WVX83946.1"/>
    <property type="molecule type" value="Genomic_DNA"/>
</dbReference>
<organism evidence="2 3">
    <name type="scientific">Niallia oryzisoli</name>
    <dbReference type="NCBI Taxonomy" id="1737571"/>
    <lineage>
        <taxon>Bacteria</taxon>
        <taxon>Bacillati</taxon>
        <taxon>Bacillota</taxon>
        <taxon>Bacilli</taxon>
        <taxon>Bacillales</taxon>
        <taxon>Bacillaceae</taxon>
        <taxon>Niallia</taxon>
    </lineage>
</organism>
<dbReference type="PANTHER" id="PTHR30231">
    <property type="entry name" value="DNA POLYMERASE III SUBUNIT EPSILON"/>
    <property type="match status" value="1"/>
</dbReference>
<dbReference type="InterPro" id="IPR013520">
    <property type="entry name" value="Ribonucl_H"/>
</dbReference>
<dbReference type="SUPFAM" id="SSF53098">
    <property type="entry name" value="Ribonuclease H-like"/>
    <property type="match status" value="1"/>
</dbReference>
<dbReference type="Proteomes" id="UP001357223">
    <property type="component" value="Chromosome"/>
</dbReference>
<dbReference type="Gene3D" id="3.40.50.10190">
    <property type="entry name" value="BRCT domain"/>
    <property type="match status" value="1"/>
</dbReference>
<dbReference type="GO" id="GO:0004527">
    <property type="term" value="F:exonuclease activity"/>
    <property type="evidence" value="ECO:0007669"/>
    <property type="project" value="UniProtKB-KW"/>
</dbReference>
<sequence>MDFITIDFEIANNNLNSACSLGLVFVKDNQIIDEKYYLIQPPTLDFDREMTEIHGLTANDVMDAKRFNEIWGDIKDYFNEIPIVAHNAQFDMSVLHSCLSSYSIEMPEFPYICSIPISAKACRGEKVGQSLKDRLDHFNIELSDHHNAMADAISCAKLVTTCIELKRKKSLQSYCKVHSSIPVKKFSELKPQTYFKKKKKENKFKNRIVISEITASVETFNEEHILFGKNVVFTGDLQTIDRQAAMQKVVDLGGLVKSGVSRKTNYLVVGLQDKTLVGDEGLSTKEKKAHELIEQGFELKVLTESEFLSLFE</sequence>
<evidence type="ECO:0000259" key="1">
    <source>
        <dbReference type="PROSITE" id="PS50172"/>
    </source>
</evidence>